<sequence>MYAGRAPLTKQLLYLHGQAEMEVEAEKARTKLLHQVDEQRHPQREVTMAFLPDRRLGVAELDETT</sequence>
<accession>K4QVD8</accession>
<dbReference type="KEGG" id="sdv:BN159_0614"/>
<protein>
    <submittedName>
        <fullName evidence="1">Uncharacterized protein</fullName>
    </submittedName>
</protein>
<dbReference type="Proteomes" id="UP000008043">
    <property type="component" value="Chromosome"/>
</dbReference>
<dbReference type="EMBL" id="HE971709">
    <property type="protein sequence ID" value="CCK24993.1"/>
    <property type="molecule type" value="Genomic_DNA"/>
</dbReference>
<dbReference type="HOGENOM" id="CLU_2847790_0_0_11"/>
<proteinExistence type="predicted"/>
<dbReference type="RefSeq" id="WP_015655393.1">
    <property type="nucleotide sequence ID" value="NC_020504.1"/>
</dbReference>
<dbReference type="PATRIC" id="fig|1214101.3.peg.624"/>
<name>K4QVD8_STRDJ</name>
<dbReference type="STRING" id="1214101.BN159_0614"/>
<reference evidence="1 2" key="1">
    <citation type="journal article" date="2012" name="J. Bacteriol.">
        <title>Genome sequence of the bacterium Streptomyces davawensis JCM 4913 and heterologous production of the unique antibiotic roseoflavin.</title>
        <authorList>
            <person name="Jankowitsch F."/>
            <person name="Schwarz J."/>
            <person name="Ruckert C."/>
            <person name="Gust B."/>
            <person name="Szczepanowski R."/>
            <person name="Blom J."/>
            <person name="Pelzer S."/>
            <person name="Kalinowski J."/>
            <person name="Mack M."/>
        </authorList>
    </citation>
    <scope>NUCLEOTIDE SEQUENCE [LARGE SCALE GENOMIC DNA]</scope>
    <source>
        <strain evidence="2">DSM 101723 / JCM 4913 / KCC S-0913 / 768</strain>
    </source>
</reference>
<keyword evidence="2" id="KW-1185">Reference proteome</keyword>
<organism evidence="1 2">
    <name type="scientific">Streptomyces davaonensis (strain DSM 101723 / JCM 4913 / KCC S-0913 / 768)</name>
    <dbReference type="NCBI Taxonomy" id="1214101"/>
    <lineage>
        <taxon>Bacteria</taxon>
        <taxon>Bacillati</taxon>
        <taxon>Actinomycetota</taxon>
        <taxon>Actinomycetes</taxon>
        <taxon>Kitasatosporales</taxon>
        <taxon>Streptomycetaceae</taxon>
        <taxon>Streptomyces</taxon>
    </lineage>
</organism>
<gene>
    <name evidence="1" type="ORF">BN159_0614</name>
</gene>
<dbReference type="AlphaFoldDB" id="K4QVD8"/>
<evidence type="ECO:0000313" key="1">
    <source>
        <dbReference type="EMBL" id="CCK24993.1"/>
    </source>
</evidence>
<evidence type="ECO:0000313" key="2">
    <source>
        <dbReference type="Proteomes" id="UP000008043"/>
    </source>
</evidence>